<reference evidence="5" key="1">
    <citation type="submission" date="2025-08" db="UniProtKB">
        <authorList>
            <consortium name="RefSeq"/>
        </authorList>
    </citation>
    <scope>IDENTIFICATION</scope>
    <source>
        <tissue evidence="5">Fruit stalk</tissue>
    </source>
</reference>
<dbReference type="GeneID" id="111288495"/>
<keyword evidence="1 2" id="KW-0732">Signal</keyword>
<feature type="domain" description="Prolamin-like" evidence="3">
    <location>
        <begin position="34"/>
        <end position="108"/>
    </location>
</feature>
<accession>A0A6P5Y3Y1</accession>
<dbReference type="KEGG" id="dzi:111288495"/>
<protein>
    <submittedName>
        <fullName evidence="5">Uncharacterized protein LOC111288495</fullName>
    </submittedName>
</protein>
<sequence length="118" mass="12786">MASSNVYAVVGVLAIMAISGAVMAQDVDPIKVNNCESKSKMTWHCINEVFASIFKTGTVSDECCHQLVNLGQICHEALVKRTLQNPLFKNNDTSVIFAKSAQIWNKCSLVDVSPSPSP</sequence>
<evidence type="ECO:0000313" key="5">
    <source>
        <dbReference type="RefSeq" id="XP_022735135.1"/>
    </source>
</evidence>
<dbReference type="AlphaFoldDB" id="A0A6P5Y3Y1"/>
<proteinExistence type="predicted"/>
<name>A0A6P5Y3Y1_DURZI</name>
<evidence type="ECO:0000313" key="4">
    <source>
        <dbReference type="Proteomes" id="UP000515121"/>
    </source>
</evidence>
<dbReference type="PANTHER" id="PTHR31951">
    <property type="entry name" value="BIFUNCTIONAL INHIBITOR/LIPID-TRANSFER PROTEIN/SEED STORAGE 2S ALBUMIN SUPERFAMILY PROTEIN-RELATED"/>
    <property type="match status" value="1"/>
</dbReference>
<dbReference type="Proteomes" id="UP000515121">
    <property type="component" value="Unplaced"/>
</dbReference>
<evidence type="ECO:0000256" key="1">
    <source>
        <dbReference type="ARBA" id="ARBA00022729"/>
    </source>
</evidence>
<keyword evidence="4" id="KW-1185">Reference proteome</keyword>
<dbReference type="InterPro" id="IPR008502">
    <property type="entry name" value="Prolamin-like"/>
</dbReference>
<dbReference type="Pfam" id="PF05617">
    <property type="entry name" value="Prolamin_like"/>
    <property type="match status" value="1"/>
</dbReference>
<organism evidence="4 5">
    <name type="scientific">Durio zibethinus</name>
    <name type="common">Durian</name>
    <dbReference type="NCBI Taxonomy" id="66656"/>
    <lineage>
        <taxon>Eukaryota</taxon>
        <taxon>Viridiplantae</taxon>
        <taxon>Streptophyta</taxon>
        <taxon>Embryophyta</taxon>
        <taxon>Tracheophyta</taxon>
        <taxon>Spermatophyta</taxon>
        <taxon>Magnoliopsida</taxon>
        <taxon>eudicotyledons</taxon>
        <taxon>Gunneridae</taxon>
        <taxon>Pentapetalae</taxon>
        <taxon>rosids</taxon>
        <taxon>malvids</taxon>
        <taxon>Malvales</taxon>
        <taxon>Malvaceae</taxon>
        <taxon>Helicteroideae</taxon>
        <taxon>Durio</taxon>
    </lineage>
</organism>
<dbReference type="PANTHER" id="PTHR31951:SF22">
    <property type="entry name" value="ECA1 GAMETOGENESIS RELATED FAMILY"/>
    <property type="match status" value="1"/>
</dbReference>
<feature type="chain" id="PRO_5027954016" evidence="2">
    <location>
        <begin position="25"/>
        <end position="118"/>
    </location>
</feature>
<dbReference type="RefSeq" id="XP_022735135.1">
    <property type="nucleotide sequence ID" value="XM_022879400.1"/>
</dbReference>
<dbReference type="OrthoDB" id="946177at2759"/>
<feature type="signal peptide" evidence="2">
    <location>
        <begin position="1"/>
        <end position="24"/>
    </location>
</feature>
<evidence type="ECO:0000256" key="2">
    <source>
        <dbReference type="SAM" id="SignalP"/>
    </source>
</evidence>
<evidence type="ECO:0000259" key="3">
    <source>
        <dbReference type="Pfam" id="PF05617"/>
    </source>
</evidence>
<gene>
    <name evidence="5" type="primary">LOC111288495</name>
</gene>